<protein>
    <submittedName>
        <fullName evidence="1">Uncharacterized protein</fullName>
    </submittedName>
</protein>
<evidence type="ECO:0000313" key="2">
    <source>
        <dbReference type="Proteomes" id="UP000030700"/>
    </source>
</evidence>
<keyword evidence="2" id="KW-1185">Reference proteome</keyword>
<proteinExistence type="predicted"/>
<dbReference type="Proteomes" id="UP000030700">
    <property type="component" value="Unassembled WGS sequence"/>
</dbReference>
<accession>A0A081BRC9</accession>
<dbReference type="STRING" id="1499966.U14_05237"/>
<dbReference type="AlphaFoldDB" id="A0A081BRC9"/>
<dbReference type="EMBL" id="DF820460">
    <property type="protein sequence ID" value="GAK53960.1"/>
    <property type="molecule type" value="Genomic_DNA"/>
</dbReference>
<name>A0A081BRC9_9BACT</name>
<dbReference type="HOGENOM" id="CLU_2477005_0_0_0"/>
<evidence type="ECO:0000313" key="1">
    <source>
        <dbReference type="EMBL" id="GAK53960.1"/>
    </source>
</evidence>
<gene>
    <name evidence="1" type="ORF">U14_05237</name>
</gene>
<reference evidence="1" key="1">
    <citation type="journal article" date="2015" name="PeerJ">
        <title>First genomic representation of candidate bacterial phylum KSB3 points to enhanced environmental sensing as a trigger of wastewater bulking.</title>
        <authorList>
            <person name="Sekiguchi Y."/>
            <person name="Ohashi A."/>
            <person name="Parks D.H."/>
            <person name="Yamauchi T."/>
            <person name="Tyson G.W."/>
            <person name="Hugenholtz P."/>
        </authorList>
    </citation>
    <scope>NUCLEOTIDE SEQUENCE [LARGE SCALE GENOMIC DNA]</scope>
</reference>
<sequence length="87" mass="9755">MPNLSIKWCQNRHFVKFPKFRLTTEFQTSFSLFSLMAVYWLMSLLLGMIQGGGVFIAGAHSALMVVTPLPAARSRALTISVGIKERH</sequence>
<organism evidence="1">
    <name type="scientific">Candidatus Moduliflexus flocculans</name>
    <dbReference type="NCBI Taxonomy" id="1499966"/>
    <lineage>
        <taxon>Bacteria</taxon>
        <taxon>Candidatus Moduliflexota</taxon>
        <taxon>Candidatus Moduliflexia</taxon>
        <taxon>Candidatus Moduliflexales</taxon>
        <taxon>Candidatus Moduliflexaceae</taxon>
    </lineage>
</organism>